<feature type="transmembrane region" description="Helical" evidence="2">
    <location>
        <begin position="21"/>
        <end position="44"/>
    </location>
</feature>
<dbReference type="EMBL" id="CAXLJL010000245">
    <property type="protein sequence ID" value="CAL5135016.1"/>
    <property type="molecule type" value="Genomic_DNA"/>
</dbReference>
<sequence>MSSLSHLQSHIAPKRTVQIALVTGIVSGMLCLLSGSCVILIWAFMSDSSTLHPVGLRIGAIVCVFGVLLVLSCFIGLYRWHLLSGRAVNIPKGSQHEEISKRKLGSVYEFSSPESLPWDLKPLTRLKKANSAVYVPFGSLQPEKFKFVGLLRANISATDLNRPLRKSVSAKCSNHGHSTVAFENEREAKDAGEKTMPLFAAYNKALSRDKAIRRSLPRVLVHPPNANENNSHITSRISSERLAKARSEGIELDELARPAPTETTHSAEGKGDKQAKSARRTVPLNSRREVNFDHNLSNLRTSLNRVSTTPPMGQASLFNLNSSECATSSVPTALTESTLTPTKTTLDSGHSCEGTASAKRFLLMSQSGQLISCTTLFDDEMDDDSAGVGCKRLQPRSGWNFFPIFVDSDKFEVSAISDDESSEQKTGYTSQSVHNAEFQPSGTSEEAQHPAEVLVSDSAQSHSAKKNVLYRLFLHLRNIRPFKSTRMRNVKKPETKASNYADETADAAEKNELTRSGPSRSRKRSRVEIMRELDTEEGSASDELLSTTLPVSPTSVEMDQSLCDAESLGNLKSRKHTVISNASVFSLPAIPPAMWPAERPVWIMGVPVDDDPSNRWVAVDACDFIVLKKEDKADSADPVHPVTGSSSSVYAFHVRPPSRLRPTASAKVPTSHNRARSLGRMLISERQYVQPT</sequence>
<dbReference type="AlphaFoldDB" id="A0AAV2TFD7"/>
<evidence type="ECO:0000256" key="1">
    <source>
        <dbReference type="SAM" id="MobiDB-lite"/>
    </source>
</evidence>
<evidence type="ECO:0000313" key="4">
    <source>
        <dbReference type="Proteomes" id="UP001497525"/>
    </source>
</evidence>
<feature type="region of interest" description="Disordered" evidence="1">
    <location>
        <begin position="249"/>
        <end position="283"/>
    </location>
</feature>
<dbReference type="Proteomes" id="UP001497525">
    <property type="component" value="Unassembled WGS sequence"/>
</dbReference>
<evidence type="ECO:0000313" key="3">
    <source>
        <dbReference type="EMBL" id="CAL5135016.1"/>
    </source>
</evidence>
<gene>
    <name evidence="3" type="ORF">CDAUBV1_LOCUS9091</name>
</gene>
<proteinExistence type="predicted"/>
<feature type="compositionally biased region" description="Basic and acidic residues" evidence="1">
    <location>
        <begin position="265"/>
        <end position="275"/>
    </location>
</feature>
<evidence type="ECO:0000256" key="2">
    <source>
        <dbReference type="SAM" id="Phobius"/>
    </source>
</evidence>
<comment type="caution">
    <text evidence="3">The sequence shown here is derived from an EMBL/GenBank/DDBJ whole genome shotgun (WGS) entry which is preliminary data.</text>
</comment>
<keyword evidence="2" id="KW-0472">Membrane</keyword>
<feature type="region of interest" description="Disordered" evidence="1">
    <location>
        <begin position="485"/>
        <end position="527"/>
    </location>
</feature>
<accession>A0AAV2TFD7</accession>
<reference evidence="3" key="1">
    <citation type="submission" date="2024-06" db="EMBL/GenBank/DDBJ databases">
        <authorList>
            <person name="Liu X."/>
            <person name="Lenzi L."/>
            <person name="Haldenby T S."/>
            <person name="Uol C."/>
        </authorList>
    </citation>
    <scope>NUCLEOTIDE SEQUENCE</scope>
</reference>
<feature type="transmembrane region" description="Helical" evidence="2">
    <location>
        <begin position="56"/>
        <end position="78"/>
    </location>
</feature>
<protein>
    <submittedName>
        <fullName evidence="3">Uncharacterized protein</fullName>
    </submittedName>
</protein>
<feature type="region of interest" description="Disordered" evidence="1">
    <location>
        <begin position="437"/>
        <end position="459"/>
    </location>
</feature>
<organism evidence="3 4">
    <name type="scientific">Calicophoron daubneyi</name>
    <name type="common">Rumen fluke</name>
    <name type="synonym">Paramphistomum daubneyi</name>
    <dbReference type="NCBI Taxonomy" id="300641"/>
    <lineage>
        <taxon>Eukaryota</taxon>
        <taxon>Metazoa</taxon>
        <taxon>Spiralia</taxon>
        <taxon>Lophotrochozoa</taxon>
        <taxon>Platyhelminthes</taxon>
        <taxon>Trematoda</taxon>
        <taxon>Digenea</taxon>
        <taxon>Plagiorchiida</taxon>
        <taxon>Pronocephalata</taxon>
        <taxon>Paramphistomoidea</taxon>
        <taxon>Paramphistomidae</taxon>
        <taxon>Calicophoron</taxon>
    </lineage>
</organism>
<keyword evidence="2" id="KW-0812">Transmembrane</keyword>
<name>A0AAV2TFD7_CALDB</name>
<keyword evidence="2" id="KW-1133">Transmembrane helix</keyword>